<keyword evidence="4" id="KW-1185">Reference proteome</keyword>
<dbReference type="Gene3D" id="3.40.50.2000">
    <property type="entry name" value="Glycogen Phosphorylase B"/>
    <property type="match status" value="1"/>
</dbReference>
<dbReference type="Pfam" id="PF00343">
    <property type="entry name" value="Phosphorylase"/>
    <property type="match status" value="1"/>
</dbReference>
<dbReference type="InterPro" id="IPR000811">
    <property type="entry name" value="Glyco_trans_35"/>
</dbReference>
<dbReference type="EMBL" id="JAUUTY010000004">
    <property type="protein sequence ID" value="KAK1643696.1"/>
    <property type="molecule type" value="Genomic_DNA"/>
</dbReference>
<dbReference type="Proteomes" id="UP001231189">
    <property type="component" value="Unassembled WGS sequence"/>
</dbReference>
<reference evidence="3" key="1">
    <citation type="submission" date="2023-07" db="EMBL/GenBank/DDBJ databases">
        <title>A chromosome-level genome assembly of Lolium multiflorum.</title>
        <authorList>
            <person name="Chen Y."/>
            <person name="Copetti D."/>
            <person name="Kolliker R."/>
            <person name="Studer B."/>
        </authorList>
    </citation>
    <scope>NUCLEOTIDE SEQUENCE</scope>
    <source>
        <strain evidence="3">02402/16</strain>
        <tissue evidence="3">Leaf</tissue>
    </source>
</reference>
<evidence type="ECO:0000256" key="2">
    <source>
        <dbReference type="SAM" id="MobiDB-lite"/>
    </source>
</evidence>
<organism evidence="3 4">
    <name type="scientific">Lolium multiflorum</name>
    <name type="common">Italian ryegrass</name>
    <name type="synonym">Lolium perenne subsp. multiflorum</name>
    <dbReference type="NCBI Taxonomy" id="4521"/>
    <lineage>
        <taxon>Eukaryota</taxon>
        <taxon>Viridiplantae</taxon>
        <taxon>Streptophyta</taxon>
        <taxon>Embryophyta</taxon>
        <taxon>Tracheophyta</taxon>
        <taxon>Spermatophyta</taxon>
        <taxon>Magnoliopsida</taxon>
        <taxon>Liliopsida</taxon>
        <taxon>Poales</taxon>
        <taxon>Poaceae</taxon>
        <taxon>BOP clade</taxon>
        <taxon>Pooideae</taxon>
        <taxon>Poodae</taxon>
        <taxon>Poeae</taxon>
        <taxon>Poeae Chloroplast Group 2 (Poeae type)</taxon>
        <taxon>Loliodinae</taxon>
        <taxon>Loliinae</taxon>
        <taxon>Lolium</taxon>
    </lineage>
</organism>
<dbReference type="GO" id="GO:0005975">
    <property type="term" value="P:carbohydrate metabolic process"/>
    <property type="evidence" value="ECO:0007669"/>
    <property type="project" value="InterPro"/>
</dbReference>
<sequence length="169" mass="18970">MDVGGERHGWGRNSSDSDDRRGGGDELCIQALERILQDHPLDYDSHIEVSKTKDFGSFLGIFKYGLYYHGATDLFILPVQSIPQKPKDMPHVVSKGRIITGRSSSFEAKIYSMLGFIAGHSIGTITVAYTNRTMLPQALEKKSLDIMQKLLSRHVEIIETIDEEDTYAH</sequence>
<proteinExistence type="inferred from homology"/>
<comment type="caution">
    <text evidence="3">The sequence shown here is derived from an EMBL/GenBank/DDBJ whole genome shotgun (WGS) entry which is preliminary data.</text>
</comment>
<comment type="similarity">
    <text evidence="1">Belongs to the glycogen phosphorylase family.</text>
</comment>
<evidence type="ECO:0000256" key="1">
    <source>
        <dbReference type="ARBA" id="ARBA00006047"/>
    </source>
</evidence>
<evidence type="ECO:0000313" key="4">
    <source>
        <dbReference type="Proteomes" id="UP001231189"/>
    </source>
</evidence>
<protein>
    <submittedName>
        <fullName evidence="3">Uncharacterized protein</fullName>
    </submittedName>
</protein>
<dbReference type="SUPFAM" id="SSF53756">
    <property type="entry name" value="UDP-Glycosyltransferase/glycogen phosphorylase"/>
    <property type="match status" value="1"/>
</dbReference>
<dbReference type="AlphaFoldDB" id="A0AAD8W4S1"/>
<evidence type="ECO:0000313" key="3">
    <source>
        <dbReference type="EMBL" id="KAK1643696.1"/>
    </source>
</evidence>
<accession>A0AAD8W4S1</accession>
<dbReference type="GO" id="GO:0008184">
    <property type="term" value="F:glycogen phosphorylase activity"/>
    <property type="evidence" value="ECO:0007669"/>
    <property type="project" value="InterPro"/>
</dbReference>
<gene>
    <name evidence="3" type="ORF">QYE76_061501</name>
</gene>
<feature type="region of interest" description="Disordered" evidence="2">
    <location>
        <begin position="1"/>
        <end position="23"/>
    </location>
</feature>
<name>A0AAD8W4S1_LOLMU</name>